<dbReference type="Proteomes" id="UP000636960">
    <property type="component" value="Unassembled WGS sequence"/>
</dbReference>
<comment type="caution">
    <text evidence="2">The sequence shown here is derived from an EMBL/GenBank/DDBJ whole genome shotgun (WGS) entry which is preliminary data.</text>
</comment>
<accession>A0A919K2K6</accession>
<dbReference type="InterPro" id="IPR032369">
    <property type="entry name" value="DUF4872"/>
</dbReference>
<proteinExistence type="predicted"/>
<evidence type="ECO:0000259" key="1">
    <source>
        <dbReference type="Pfam" id="PF16169"/>
    </source>
</evidence>
<name>A0A919K2K6_9ACTN</name>
<protein>
    <recommendedName>
        <fullName evidence="1">DUF4872 domain-containing protein</fullName>
    </recommendedName>
</protein>
<gene>
    <name evidence="2" type="ORF">Ari01nite_29360</name>
</gene>
<sequence>MTERRHLKQLIRARMARTGESYTTARRHLTAASTPLSQHRLSTLAALMLDRAGYRAPHTGEPFSEAMLTGLAGGIGFMYAIFEYTGLPPMLTIVCQHHPDPWLPAILRRLAVPHAEKQGKLDLSGGRPAYCTVRRNDYPYEIVVTASNDGQLVIDSGFDVTTMPEPEFRTQWPRHHQIVLEPGGVVPPEVLASGLRDAIATTVAHLTGPVLGHKFDVNFGFSGMTRLAAQLRDARTKKGWARRFADPPAFAQAVRRLHECLDHEFTAPGATRPLYASFLDEAAPLLGSSSLPEAAELFRSSGAVWSQLAHLEPSADHAAFFASSADLVDEARTLEERAVALLSA</sequence>
<dbReference type="AlphaFoldDB" id="A0A919K2K6"/>
<dbReference type="Pfam" id="PF16169">
    <property type="entry name" value="DUF4872"/>
    <property type="match status" value="1"/>
</dbReference>
<organism evidence="2 3">
    <name type="scientific">Paractinoplanes rishiriensis</name>
    <dbReference type="NCBI Taxonomy" id="1050105"/>
    <lineage>
        <taxon>Bacteria</taxon>
        <taxon>Bacillati</taxon>
        <taxon>Actinomycetota</taxon>
        <taxon>Actinomycetes</taxon>
        <taxon>Micromonosporales</taxon>
        <taxon>Micromonosporaceae</taxon>
        <taxon>Paractinoplanes</taxon>
    </lineage>
</organism>
<evidence type="ECO:0000313" key="3">
    <source>
        <dbReference type="Proteomes" id="UP000636960"/>
    </source>
</evidence>
<keyword evidence="3" id="KW-1185">Reference proteome</keyword>
<reference evidence="2" key="1">
    <citation type="submission" date="2021-01" db="EMBL/GenBank/DDBJ databases">
        <title>Whole genome shotgun sequence of Actinoplanes rishiriensis NBRC 108556.</title>
        <authorList>
            <person name="Komaki H."/>
            <person name="Tamura T."/>
        </authorList>
    </citation>
    <scope>NUCLEOTIDE SEQUENCE</scope>
    <source>
        <strain evidence="2">NBRC 108556</strain>
    </source>
</reference>
<dbReference type="EMBL" id="BOMV01000030">
    <property type="protein sequence ID" value="GIE95471.1"/>
    <property type="molecule type" value="Genomic_DNA"/>
</dbReference>
<dbReference type="RefSeq" id="WP_203781773.1">
    <property type="nucleotide sequence ID" value="NZ_BOMV01000030.1"/>
</dbReference>
<feature type="domain" description="DUF4872" evidence="1">
    <location>
        <begin position="190"/>
        <end position="340"/>
    </location>
</feature>
<evidence type="ECO:0000313" key="2">
    <source>
        <dbReference type="EMBL" id="GIE95471.1"/>
    </source>
</evidence>